<reference evidence="2 3" key="1">
    <citation type="submission" date="2016-12" db="EMBL/GenBank/DDBJ databases">
        <authorList>
            <person name="Song W.-J."/>
            <person name="Kurnit D.M."/>
        </authorList>
    </citation>
    <scope>NUCLEOTIDE SEQUENCE [LARGE SCALE GENOMIC DNA]</scope>
    <source>
        <strain evidence="2 3">HSG9</strain>
    </source>
</reference>
<evidence type="ECO:0000313" key="3">
    <source>
        <dbReference type="Proteomes" id="UP000191680"/>
    </source>
</evidence>
<comment type="caution">
    <text evidence="2">The sequence shown here is derived from an EMBL/GenBank/DDBJ whole genome shotgun (WGS) entry which is preliminary data.</text>
</comment>
<dbReference type="AlphaFoldDB" id="A0A1V6LQ73"/>
<dbReference type="EMBL" id="MTBC01000008">
    <property type="protein sequence ID" value="OQD42116.1"/>
    <property type="molecule type" value="Genomic_DNA"/>
</dbReference>
<gene>
    <name evidence="2" type="ORF">BUL40_11880</name>
</gene>
<evidence type="ECO:0008006" key="4">
    <source>
        <dbReference type="Google" id="ProtNLM"/>
    </source>
</evidence>
<organism evidence="2 3">
    <name type="scientific">Croceivirga radicis</name>
    <dbReference type="NCBI Taxonomy" id="1929488"/>
    <lineage>
        <taxon>Bacteria</taxon>
        <taxon>Pseudomonadati</taxon>
        <taxon>Bacteroidota</taxon>
        <taxon>Flavobacteriia</taxon>
        <taxon>Flavobacteriales</taxon>
        <taxon>Flavobacteriaceae</taxon>
        <taxon>Croceivirga</taxon>
    </lineage>
</organism>
<accession>A0A1V6LQ73</accession>
<sequence>MQIAPNYITLLLLIISVAGYAQVSSDCSTAIPICYDTPINGGTNGFGADDFNGQTSSGCLEATTTGAIESNSAWYYFRIGASGQLGFNIQHRPEEDWDFALYRATDCSNLGEPVRCNFFDNREGASATGVGEDPNGIADSVQYEDWLTVTPGEQYYLMVNNFSNNNDGFSIQFTGQIFTTNPYDALDCDILDNILGGPKVACQGEIVTLDATTEDATGYNWFINTNSGYQQITGEHDAILEVTGDGTYRVEVLTGSENLISDVQVSFSAVPVAMAVQDEVVCQNEIGFSLTDKDAEVLGAQSAEAFLVSYHSTLSDANLGINRLESPYLTNPGEEIIYVRLTNRLNPNCYDASVQFELNTLVSPDLGPDETALICANNGSVQIGVDNPDSSINYSWSTGEVSPIITVTTPGTYILTTENSFGNVNCIRTKVFTVEESIIPEIQDIVVDDFSFKATVTVNVVEEGDFQYRIDDEDFKETAVFENVLPGLHTIHIRDAFGCGVVREEIVVMGFMPFFTPNGDGNNDVWQIYGLEELSNPVVAIFDRYGKLLKQFGPNDTSWDGTYNNVLMPPTDFWFSLQYENDQGERRTAKYIQNHFALKL</sequence>
<evidence type="ECO:0000313" key="2">
    <source>
        <dbReference type="EMBL" id="OQD42116.1"/>
    </source>
</evidence>
<dbReference type="InterPro" id="IPR026341">
    <property type="entry name" value="T9SS_type_B"/>
</dbReference>
<dbReference type="Pfam" id="PF13585">
    <property type="entry name" value="CHU_C"/>
    <property type="match status" value="1"/>
</dbReference>
<feature type="chain" id="PRO_5012776870" description="Ig-like domain-containing protein" evidence="1">
    <location>
        <begin position="22"/>
        <end position="600"/>
    </location>
</feature>
<dbReference type="Proteomes" id="UP000191680">
    <property type="component" value="Unassembled WGS sequence"/>
</dbReference>
<keyword evidence="3" id="KW-1185">Reference proteome</keyword>
<keyword evidence="1" id="KW-0732">Signal</keyword>
<dbReference type="NCBIfam" id="TIGR04131">
    <property type="entry name" value="Bac_Flav_CTERM"/>
    <property type="match status" value="1"/>
</dbReference>
<dbReference type="OrthoDB" id="9765926at2"/>
<evidence type="ECO:0000256" key="1">
    <source>
        <dbReference type="SAM" id="SignalP"/>
    </source>
</evidence>
<feature type="signal peptide" evidence="1">
    <location>
        <begin position="1"/>
        <end position="21"/>
    </location>
</feature>
<proteinExistence type="predicted"/>
<name>A0A1V6LQ73_9FLAO</name>
<dbReference type="Gene3D" id="2.60.120.380">
    <property type="match status" value="1"/>
</dbReference>
<protein>
    <recommendedName>
        <fullName evidence="4">Ig-like domain-containing protein</fullName>
    </recommendedName>
</protein>